<comment type="caution">
    <text evidence="2">The sequence shown here is derived from an EMBL/GenBank/DDBJ whole genome shotgun (WGS) entry which is preliminary data.</text>
</comment>
<dbReference type="EMBL" id="JAGDFM010000102">
    <property type="protein sequence ID" value="KAG7386344.1"/>
    <property type="molecule type" value="Genomic_DNA"/>
</dbReference>
<name>A0A8T1W2X2_9STRA</name>
<keyword evidence="3" id="KW-1185">Reference proteome</keyword>
<feature type="compositionally biased region" description="Gly residues" evidence="1">
    <location>
        <begin position="8"/>
        <end position="18"/>
    </location>
</feature>
<dbReference type="OrthoDB" id="129252at2759"/>
<evidence type="ECO:0000313" key="3">
    <source>
        <dbReference type="Proteomes" id="UP000694044"/>
    </source>
</evidence>
<reference evidence="2" key="1">
    <citation type="submission" date="2021-02" db="EMBL/GenBank/DDBJ databases">
        <authorList>
            <person name="Palmer J.M."/>
        </authorList>
    </citation>
    <scope>NUCLEOTIDE SEQUENCE</scope>
    <source>
        <strain evidence="2">SCRP734</strain>
    </source>
</reference>
<dbReference type="Proteomes" id="UP000694044">
    <property type="component" value="Unassembled WGS sequence"/>
</dbReference>
<feature type="compositionally biased region" description="Basic and acidic residues" evidence="1">
    <location>
        <begin position="143"/>
        <end position="163"/>
    </location>
</feature>
<organism evidence="2 3">
    <name type="scientific">Phytophthora pseudosyringae</name>
    <dbReference type="NCBI Taxonomy" id="221518"/>
    <lineage>
        <taxon>Eukaryota</taxon>
        <taxon>Sar</taxon>
        <taxon>Stramenopiles</taxon>
        <taxon>Oomycota</taxon>
        <taxon>Peronosporomycetes</taxon>
        <taxon>Peronosporales</taxon>
        <taxon>Peronosporaceae</taxon>
        <taxon>Phytophthora</taxon>
    </lineage>
</organism>
<evidence type="ECO:0000256" key="1">
    <source>
        <dbReference type="SAM" id="MobiDB-lite"/>
    </source>
</evidence>
<accession>A0A8T1W2X2</accession>
<protein>
    <submittedName>
        <fullName evidence="2">Uncharacterized protein</fullName>
    </submittedName>
</protein>
<feature type="region of interest" description="Disordered" evidence="1">
    <location>
        <begin position="1"/>
        <end position="163"/>
    </location>
</feature>
<feature type="compositionally biased region" description="Gly residues" evidence="1">
    <location>
        <begin position="27"/>
        <end position="36"/>
    </location>
</feature>
<feature type="compositionally biased region" description="Acidic residues" evidence="1">
    <location>
        <begin position="126"/>
        <end position="139"/>
    </location>
</feature>
<feature type="compositionally biased region" description="Low complexity" evidence="1">
    <location>
        <begin position="37"/>
        <end position="54"/>
    </location>
</feature>
<feature type="compositionally biased region" description="Low complexity" evidence="1">
    <location>
        <begin position="107"/>
        <end position="121"/>
    </location>
</feature>
<dbReference type="AlphaFoldDB" id="A0A8T1W2X2"/>
<sequence>MAQTRGAADGGSNNGDGGAEQHRDIGAGDGDGGGAGTRDAAPVARAAAVPSAGSGRDGSGRPDERWALPFVDAGEGDNVAGGGGGDNAGGGSGPNGGAGVGGAARHGSGLAAEARAAAVPSAGGGEEAEDNISGDEDLPIDFRFLDEKTPRERASKTKPERDAMEAAHVHVDNNLPSKPGKAYSSWSSWIDAYEGYFSSHHVGFRTRTSKTVDVYNRKHNVHATEARFHKSLVNYRCIHGVHQERRGEVTRNVDVNYTGAVLALMWP</sequence>
<gene>
    <name evidence="2" type="ORF">PHYPSEUDO_000379</name>
</gene>
<evidence type="ECO:0000313" key="2">
    <source>
        <dbReference type="EMBL" id="KAG7386344.1"/>
    </source>
</evidence>
<proteinExistence type="predicted"/>
<feature type="compositionally biased region" description="Gly residues" evidence="1">
    <location>
        <begin position="79"/>
        <end position="104"/>
    </location>
</feature>